<feature type="region of interest" description="Disordered" evidence="1">
    <location>
        <begin position="236"/>
        <end position="286"/>
    </location>
</feature>
<dbReference type="GO" id="GO:0006357">
    <property type="term" value="P:regulation of transcription by RNA polymerase II"/>
    <property type="evidence" value="ECO:0007669"/>
    <property type="project" value="TreeGrafter"/>
</dbReference>
<evidence type="ECO:0000313" key="2">
    <source>
        <dbReference type="EMBL" id="CAD5123189.1"/>
    </source>
</evidence>
<gene>
    <name evidence="2" type="ORF">DGYR_LOCUS10893</name>
</gene>
<feature type="compositionally biased region" description="Polar residues" evidence="1">
    <location>
        <begin position="260"/>
        <end position="275"/>
    </location>
</feature>
<accession>A0A7I8W4M0</accession>
<protein>
    <submittedName>
        <fullName evidence="2">DgyrCDS11554</fullName>
    </submittedName>
</protein>
<evidence type="ECO:0000313" key="3">
    <source>
        <dbReference type="Proteomes" id="UP000549394"/>
    </source>
</evidence>
<name>A0A7I8W4M0_9ANNE</name>
<proteinExistence type="predicted"/>
<dbReference type="Proteomes" id="UP000549394">
    <property type="component" value="Unassembled WGS sequence"/>
</dbReference>
<dbReference type="PANTHER" id="PTHR22654">
    <property type="entry name" value="G PROTEIN PATHWAY SUPPRESSOR 2"/>
    <property type="match status" value="1"/>
</dbReference>
<dbReference type="PANTHER" id="PTHR22654:SF2">
    <property type="entry name" value="G PROTEIN PATHWAY SUPPRESSOR 2"/>
    <property type="match status" value="1"/>
</dbReference>
<sequence>MPSVCIERVEMTRHQYQGLKTYIMGERRRKQKELELGEEQEKKRRQREEERRKKEQEQRISLETITKQLHEKRNKLTEMKNEKTQLFGQLKKVISEEDENKKRIVQERNEQLLSHSLLAPQVTGYPAVPIPTMLNKPSLSKRPHSPDQSSPVYGKAYKAFSQETPFAPKMATTAATSTTGSFVPAYPSMHAYQYPSITPYSSQHLLATTKSLQQQLEHANSKAGFSADDKYKLQQQLQRGPVPAPQQPNAGSIVSGYPVRTQTNPSSAFTPTLTGQRVFERSSKSDRMKKTYFF</sequence>
<feature type="region of interest" description="Disordered" evidence="1">
    <location>
        <begin position="27"/>
        <end position="59"/>
    </location>
</feature>
<dbReference type="GO" id="GO:0003712">
    <property type="term" value="F:transcription coregulator activity"/>
    <property type="evidence" value="ECO:0007669"/>
    <property type="project" value="TreeGrafter"/>
</dbReference>
<dbReference type="AlphaFoldDB" id="A0A7I8W4M0"/>
<keyword evidence="3" id="KW-1185">Reference proteome</keyword>
<evidence type="ECO:0000256" key="1">
    <source>
        <dbReference type="SAM" id="MobiDB-lite"/>
    </source>
</evidence>
<dbReference type="InterPro" id="IPR026094">
    <property type="entry name" value="GPS2"/>
</dbReference>
<dbReference type="EMBL" id="CAJFCJ010000019">
    <property type="protein sequence ID" value="CAD5123189.1"/>
    <property type="molecule type" value="Genomic_DNA"/>
</dbReference>
<dbReference type="Pfam" id="PF15991">
    <property type="entry name" value="G_path_suppress"/>
    <property type="match status" value="1"/>
</dbReference>
<dbReference type="GO" id="GO:0005667">
    <property type="term" value="C:transcription regulator complex"/>
    <property type="evidence" value="ECO:0007669"/>
    <property type="project" value="TreeGrafter"/>
</dbReference>
<reference evidence="2 3" key="1">
    <citation type="submission" date="2020-08" db="EMBL/GenBank/DDBJ databases">
        <authorList>
            <person name="Hejnol A."/>
        </authorList>
    </citation>
    <scope>NUCLEOTIDE SEQUENCE [LARGE SCALE GENOMIC DNA]</scope>
</reference>
<dbReference type="OrthoDB" id="10038194at2759"/>
<organism evidence="2 3">
    <name type="scientific">Dimorphilus gyrociliatus</name>
    <dbReference type="NCBI Taxonomy" id="2664684"/>
    <lineage>
        <taxon>Eukaryota</taxon>
        <taxon>Metazoa</taxon>
        <taxon>Spiralia</taxon>
        <taxon>Lophotrochozoa</taxon>
        <taxon>Annelida</taxon>
        <taxon>Polychaeta</taxon>
        <taxon>Polychaeta incertae sedis</taxon>
        <taxon>Dinophilidae</taxon>
        <taxon>Dimorphilus</taxon>
    </lineage>
</organism>
<comment type="caution">
    <text evidence="2">The sequence shown here is derived from an EMBL/GenBank/DDBJ whole genome shotgun (WGS) entry which is preliminary data.</text>
</comment>
<feature type="compositionally biased region" description="Basic and acidic residues" evidence="1">
    <location>
        <begin position="32"/>
        <end position="59"/>
    </location>
</feature>